<sequence>MIKVAILEYENESMEVALALSKIYAYQDWTFRHFTKASDLARRLKEEEYQLFVFDEVFKTPRLESVFVHDHPNSMFVYLCENPIRTKGNDQRHRVLYLDKGNIRQEVLQVQDQLLSLSHQMDSYELNYDGVHVFLPYPDIYYLDKMEKMIYFHTKKGEFHERANMSDLEKVFTPYGFLRVHVSYLVNAIHIVAWYKDEVELDNGDRIPLSRQQKRKILALKKSNRTLG</sequence>
<dbReference type="GO" id="GO:0000156">
    <property type="term" value="F:phosphorelay response regulator activity"/>
    <property type="evidence" value="ECO:0007669"/>
    <property type="project" value="InterPro"/>
</dbReference>
<evidence type="ECO:0000313" key="2">
    <source>
        <dbReference type="EMBL" id="MBB5185088.1"/>
    </source>
</evidence>
<evidence type="ECO:0000313" key="3">
    <source>
        <dbReference type="Proteomes" id="UP000521313"/>
    </source>
</evidence>
<organism evidence="2 3">
    <name type="scientific">Faecalicoccus acidiformans</name>
    <dbReference type="NCBI Taxonomy" id="915173"/>
    <lineage>
        <taxon>Bacteria</taxon>
        <taxon>Bacillati</taxon>
        <taxon>Bacillota</taxon>
        <taxon>Erysipelotrichia</taxon>
        <taxon>Erysipelotrichales</taxon>
        <taxon>Erysipelotrichaceae</taxon>
        <taxon>Faecalicoccus</taxon>
    </lineage>
</organism>
<dbReference type="PANTHER" id="PTHR37299">
    <property type="entry name" value="TRANSCRIPTIONAL REGULATOR-RELATED"/>
    <property type="match status" value="1"/>
</dbReference>
<evidence type="ECO:0000259" key="1">
    <source>
        <dbReference type="PROSITE" id="PS50930"/>
    </source>
</evidence>
<proteinExistence type="predicted"/>
<comment type="caution">
    <text evidence="2">The sequence shown here is derived from an EMBL/GenBank/DDBJ whole genome shotgun (WGS) entry which is preliminary data.</text>
</comment>
<dbReference type="PROSITE" id="PS50930">
    <property type="entry name" value="HTH_LYTTR"/>
    <property type="match status" value="1"/>
</dbReference>
<accession>A0A7W8D352</accession>
<protein>
    <submittedName>
        <fullName evidence="2">Uncharacterized protein YneR</fullName>
    </submittedName>
</protein>
<feature type="domain" description="HTH LytTR-type" evidence="1">
    <location>
        <begin position="133"/>
        <end position="223"/>
    </location>
</feature>
<dbReference type="InterPro" id="IPR046947">
    <property type="entry name" value="LytR-like"/>
</dbReference>
<dbReference type="AlphaFoldDB" id="A0A7W8D352"/>
<reference evidence="2 3" key="1">
    <citation type="submission" date="2020-08" db="EMBL/GenBank/DDBJ databases">
        <title>Genomic Encyclopedia of Type Strains, Phase IV (KMG-IV): sequencing the most valuable type-strain genomes for metagenomic binning, comparative biology and taxonomic classification.</title>
        <authorList>
            <person name="Goeker M."/>
        </authorList>
    </citation>
    <scope>NUCLEOTIDE SEQUENCE [LARGE SCALE GENOMIC DNA]</scope>
    <source>
        <strain evidence="2 3">DSM 26963</strain>
    </source>
</reference>
<dbReference type="Pfam" id="PF04397">
    <property type="entry name" value="LytTR"/>
    <property type="match status" value="1"/>
</dbReference>
<dbReference type="Proteomes" id="UP000521313">
    <property type="component" value="Unassembled WGS sequence"/>
</dbReference>
<dbReference type="EMBL" id="JACHHD010000010">
    <property type="protein sequence ID" value="MBB5185088.1"/>
    <property type="molecule type" value="Genomic_DNA"/>
</dbReference>
<name>A0A7W8D352_9FIRM</name>
<dbReference type="GO" id="GO:0003677">
    <property type="term" value="F:DNA binding"/>
    <property type="evidence" value="ECO:0007669"/>
    <property type="project" value="InterPro"/>
</dbReference>
<dbReference type="InterPro" id="IPR007492">
    <property type="entry name" value="LytTR_DNA-bd_dom"/>
</dbReference>
<dbReference type="PANTHER" id="PTHR37299:SF1">
    <property type="entry name" value="STAGE 0 SPORULATION PROTEIN A HOMOLOG"/>
    <property type="match status" value="1"/>
</dbReference>
<dbReference type="RefSeq" id="WP_183375644.1">
    <property type="nucleotide sequence ID" value="NZ_CALVCN010000031.1"/>
</dbReference>
<dbReference type="SMART" id="SM00850">
    <property type="entry name" value="LytTR"/>
    <property type="match status" value="1"/>
</dbReference>
<dbReference type="Gene3D" id="2.40.50.1020">
    <property type="entry name" value="LytTr DNA-binding domain"/>
    <property type="match status" value="1"/>
</dbReference>
<gene>
    <name evidence="2" type="ORF">HNQ43_001137</name>
</gene>